<dbReference type="Proteomes" id="UP000249061">
    <property type="component" value="Unassembled WGS sequence"/>
</dbReference>
<sequence length="111" mass="12388">MNETEEAIVTVARLPVEDAFGADVKLKVDTLNVEGRWAFVLAKMSGVDLAKTSFAEAAREGLLSNQYAALLTKRQKRWELVDSIIGPTDPAWLSWVDTHEVPQKLFETRDA</sequence>
<organism evidence="1 2">
    <name type="scientific">Archangium gephyra</name>
    <dbReference type="NCBI Taxonomy" id="48"/>
    <lineage>
        <taxon>Bacteria</taxon>
        <taxon>Pseudomonadati</taxon>
        <taxon>Myxococcota</taxon>
        <taxon>Myxococcia</taxon>
        <taxon>Myxococcales</taxon>
        <taxon>Cystobacterineae</taxon>
        <taxon>Archangiaceae</taxon>
        <taxon>Archangium</taxon>
    </lineage>
</organism>
<comment type="caution">
    <text evidence="1">The sequence shown here is derived from an EMBL/GenBank/DDBJ whole genome shotgun (WGS) entry which is preliminary data.</text>
</comment>
<evidence type="ECO:0000313" key="2">
    <source>
        <dbReference type="Proteomes" id="UP000249061"/>
    </source>
</evidence>
<gene>
    <name evidence="1" type="ORF">DI536_33220</name>
</gene>
<name>A0A2W5SQN4_9BACT</name>
<proteinExistence type="predicted"/>
<dbReference type="EMBL" id="QFQP01000049">
    <property type="protein sequence ID" value="PZR05020.1"/>
    <property type="molecule type" value="Genomic_DNA"/>
</dbReference>
<protein>
    <submittedName>
        <fullName evidence="1">Uncharacterized protein</fullName>
    </submittedName>
</protein>
<reference evidence="1 2" key="1">
    <citation type="submission" date="2017-08" db="EMBL/GenBank/DDBJ databases">
        <title>Infants hospitalized years apart are colonized by the same room-sourced microbial strains.</title>
        <authorList>
            <person name="Brooks B."/>
            <person name="Olm M.R."/>
            <person name="Firek B.A."/>
            <person name="Baker R."/>
            <person name="Thomas B.C."/>
            <person name="Morowitz M.J."/>
            <person name="Banfield J.F."/>
        </authorList>
    </citation>
    <scope>NUCLEOTIDE SEQUENCE [LARGE SCALE GENOMIC DNA]</scope>
    <source>
        <strain evidence="1">S2_003_000_R2_14</strain>
    </source>
</reference>
<accession>A0A2W5SQN4</accession>
<dbReference type="AlphaFoldDB" id="A0A2W5SQN4"/>
<evidence type="ECO:0000313" key="1">
    <source>
        <dbReference type="EMBL" id="PZR05020.1"/>
    </source>
</evidence>